<sequence>MKRSLHWILPLGTGMVILGLWWAVTTIWAEQLIYFPGPWAVVEAVWSERAELLPATWKTLWMALAGFAAATAGGSILALALASTRPVRQSLYPWVLALQMVPVVIMIPIFQIWFSYDSVKTIVSMTFMISFFPIVANTTMGLVSTDRRLRELFLTWHARPWQEFLYLRIPFALPYFLTGLKIAAVLAPVGVITGDMLAGTSEGTSGLGFLLYKYRSEFRPDAVFAVALLSALLGFLFAAAIQALSWLLLHRWHDSATGKE</sequence>
<feature type="transmembrane region" description="Helical" evidence="7">
    <location>
        <begin position="94"/>
        <end position="116"/>
    </location>
</feature>
<feature type="transmembrane region" description="Helical" evidence="7">
    <location>
        <begin position="122"/>
        <end position="144"/>
    </location>
</feature>
<keyword evidence="3" id="KW-1003">Cell membrane</keyword>
<dbReference type="GO" id="GO:0055085">
    <property type="term" value="P:transmembrane transport"/>
    <property type="evidence" value="ECO:0007669"/>
    <property type="project" value="InterPro"/>
</dbReference>
<organism evidence="9 10">
    <name type="scientific">Ruficoccus amylovorans</name>
    <dbReference type="NCBI Taxonomy" id="1804625"/>
    <lineage>
        <taxon>Bacteria</taxon>
        <taxon>Pseudomonadati</taxon>
        <taxon>Verrucomicrobiota</taxon>
        <taxon>Opitutia</taxon>
        <taxon>Puniceicoccales</taxon>
        <taxon>Cerasicoccaceae</taxon>
        <taxon>Ruficoccus</taxon>
    </lineage>
</organism>
<dbReference type="Pfam" id="PF00528">
    <property type="entry name" value="BPD_transp_1"/>
    <property type="match status" value="1"/>
</dbReference>
<evidence type="ECO:0000313" key="9">
    <source>
        <dbReference type="EMBL" id="MBC2596068.1"/>
    </source>
</evidence>
<evidence type="ECO:0000256" key="1">
    <source>
        <dbReference type="ARBA" id="ARBA00004651"/>
    </source>
</evidence>
<accession>A0A842HJB9</accession>
<dbReference type="InterPro" id="IPR035906">
    <property type="entry name" value="MetI-like_sf"/>
</dbReference>
<evidence type="ECO:0000256" key="3">
    <source>
        <dbReference type="ARBA" id="ARBA00022475"/>
    </source>
</evidence>
<feature type="transmembrane region" description="Helical" evidence="7">
    <location>
        <begin position="222"/>
        <end position="249"/>
    </location>
</feature>
<gene>
    <name evidence="9" type="ORF">H5P28_17510</name>
</gene>
<evidence type="ECO:0000256" key="2">
    <source>
        <dbReference type="ARBA" id="ARBA00022448"/>
    </source>
</evidence>
<evidence type="ECO:0000256" key="5">
    <source>
        <dbReference type="ARBA" id="ARBA00022989"/>
    </source>
</evidence>
<evidence type="ECO:0000256" key="6">
    <source>
        <dbReference type="ARBA" id="ARBA00023136"/>
    </source>
</evidence>
<dbReference type="AlphaFoldDB" id="A0A842HJB9"/>
<evidence type="ECO:0000259" key="8">
    <source>
        <dbReference type="PROSITE" id="PS50928"/>
    </source>
</evidence>
<keyword evidence="10" id="KW-1185">Reference proteome</keyword>
<comment type="subcellular location">
    <subcellularLocation>
        <location evidence="1 7">Cell membrane</location>
        <topology evidence="1 7">Multi-pass membrane protein</topology>
    </subcellularLocation>
</comment>
<dbReference type="PANTHER" id="PTHR30151:SF41">
    <property type="entry name" value="ABC TRANSPORTER PERMEASE PROTEIN"/>
    <property type="match status" value="1"/>
</dbReference>
<proteinExistence type="inferred from homology"/>
<dbReference type="Proteomes" id="UP000546464">
    <property type="component" value="Unassembled WGS sequence"/>
</dbReference>
<reference evidence="9 10" key="1">
    <citation type="submission" date="2020-07" db="EMBL/GenBank/DDBJ databases">
        <authorList>
            <person name="Feng X."/>
        </authorList>
    </citation>
    <scope>NUCLEOTIDE SEQUENCE [LARGE SCALE GENOMIC DNA]</scope>
    <source>
        <strain evidence="9 10">JCM31066</strain>
    </source>
</reference>
<evidence type="ECO:0000256" key="7">
    <source>
        <dbReference type="RuleBase" id="RU363032"/>
    </source>
</evidence>
<feature type="transmembrane region" description="Helical" evidence="7">
    <location>
        <begin position="7"/>
        <end position="29"/>
    </location>
</feature>
<keyword evidence="2 7" id="KW-0813">Transport</keyword>
<dbReference type="PROSITE" id="PS50928">
    <property type="entry name" value="ABC_TM1"/>
    <property type="match status" value="1"/>
</dbReference>
<dbReference type="PANTHER" id="PTHR30151">
    <property type="entry name" value="ALKANE SULFONATE ABC TRANSPORTER-RELATED, MEMBRANE SUBUNIT"/>
    <property type="match status" value="1"/>
</dbReference>
<protein>
    <submittedName>
        <fullName evidence="9">ABC transporter permease subunit</fullName>
    </submittedName>
</protein>
<feature type="transmembrane region" description="Helical" evidence="7">
    <location>
        <begin position="60"/>
        <end position="82"/>
    </location>
</feature>
<dbReference type="InterPro" id="IPR000515">
    <property type="entry name" value="MetI-like"/>
</dbReference>
<name>A0A842HJB9_9BACT</name>
<feature type="domain" description="ABC transmembrane type-1" evidence="8">
    <location>
        <begin position="56"/>
        <end position="245"/>
    </location>
</feature>
<dbReference type="EMBL" id="JACHVB010000060">
    <property type="protein sequence ID" value="MBC2596068.1"/>
    <property type="molecule type" value="Genomic_DNA"/>
</dbReference>
<dbReference type="RefSeq" id="WP_185676984.1">
    <property type="nucleotide sequence ID" value="NZ_JACHVB010000060.1"/>
</dbReference>
<evidence type="ECO:0000313" key="10">
    <source>
        <dbReference type="Proteomes" id="UP000546464"/>
    </source>
</evidence>
<comment type="similarity">
    <text evidence="7">Belongs to the binding-protein-dependent transport system permease family.</text>
</comment>
<keyword evidence="6 7" id="KW-0472">Membrane</keyword>
<comment type="caution">
    <text evidence="9">The sequence shown here is derived from an EMBL/GenBank/DDBJ whole genome shotgun (WGS) entry which is preliminary data.</text>
</comment>
<evidence type="ECO:0000256" key="4">
    <source>
        <dbReference type="ARBA" id="ARBA00022692"/>
    </source>
</evidence>
<dbReference type="GO" id="GO:0005886">
    <property type="term" value="C:plasma membrane"/>
    <property type="evidence" value="ECO:0007669"/>
    <property type="project" value="UniProtKB-SubCell"/>
</dbReference>
<dbReference type="CDD" id="cd06261">
    <property type="entry name" value="TM_PBP2"/>
    <property type="match status" value="1"/>
</dbReference>
<dbReference type="SUPFAM" id="SSF161098">
    <property type="entry name" value="MetI-like"/>
    <property type="match status" value="1"/>
</dbReference>
<keyword evidence="4 7" id="KW-0812">Transmembrane</keyword>
<keyword evidence="5 7" id="KW-1133">Transmembrane helix</keyword>
<feature type="transmembrane region" description="Helical" evidence="7">
    <location>
        <begin position="165"/>
        <end position="187"/>
    </location>
</feature>
<dbReference type="Gene3D" id="1.10.3720.10">
    <property type="entry name" value="MetI-like"/>
    <property type="match status" value="1"/>
</dbReference>